<gene>
    <name evidence="2" type="ORF">PF66_03765</name>
</gene>
<dbReference type="STRING" id="50340.PF66_03765"/>
<protein>
    <submittedName>
        <fullName evidence="2">Uncharacterized protein</fullName>
    </submittedName>
</protein>
<evidence type="ECO:0000256" key="1">
    <source>
        <dbReference type="SAM" id="Coils"/>
    </source>
</evidence>
<name>A0A0M9GFW1_9PSED</name>
<keyword evidence="3" id="KW-1185">Reference proteome</keyword>
<reference evidence="2 3" key="1">
    <citation type="journal article" date="2015" name="PLoS ONE">
        <title>Rice-Infecting Pseudomonas Genomes Are Highly Accessorized and Harbor Multiple Putative Virulence Mechanisms to Cause Sheath Brown Rot.</title>
        <authorList>
            <person name="Quibod I.L."/>
            <person name="Grande G."/>
            <person name="Oreiro E.G."/>
            <person name="Borja F.N."/>
            <person name="Dossa G.S."/>
            <person name="Mauleon R."/>
            <person name="Cruz C.V."/>
            <person name="Oliva R."/>
        </authorList>
    </citation>
    <scope>NUCLEOTIDE SEQUENCE [LARGE SCALE GENOMIC DNA]</scope>
    <source>
        <strain evidence="2 3">IRRI 6609</strain>
    </source>
</reference>
<proteinExistence type="predicted"/>
<dbReference type="Proteomes" id="UP000037931">
    <property type="component" value="Unassembled WGS sequence"/>
</dbReference>
<keyword evidence="1" id="KW-0175">Coiled coil</keyword>
<evidence type="ECO:0000313" key="3">
    <source>
        <dbReference type="Proteomes" id="UP000037931"/>
    </source>
</evidence>
<dbReference type="AlphaFoldDB" id="A0A0M9GFW1"/>
<dbReference type="PATRIC" id="fig|50340.43.peg.1063"/>
<comment type="caution">
    <text evidence="2">The sequence shown here is derived from an EMBL/GenBank/DDBJ whole genome shotgun (WGS) entry which is preliminary data.</text>
</comment>
<dbReference type="EMBL" id="JSYZ01000014">
    <property type="protein sequence ID" value="KPA89910.1"/>
    <property type="molecule type" value="Genomic_DNA"/>
</dbReference>
<evidence type="ECO:0000313" key="2">
    <source>
        <dbReference type="EMBL" id="KPA89910.1"/>
    </source>
</evidence>
<sequence length="106" mass="11328">MDARERALMRASVALGLLVSTLKKHDLGAPLSLDDPLLRDMLRQLQENLQEAQANHAVSSAMIPLNRAFAQGTLINAGNVGALLNHLKKVDALLKDAGHPAQAMTA</sequence>
<dbReference type="RefSeq" id="WP_239687951.1">
    <property type="nucleotide sequence ID" value="NZ_JAQMZR010000003.1"/>
</dbReference>
<feature type="coiled-coil region" evidence="1">
    <location>
        <begin position="35"/>
        <end position="62"/>
    </location>
</feature>
<accession>A0A0M9GFW1</accession>
<organism evidence="2 3">
    <name type="scientific">Pseudomonas asplenii</name>
    <dbReference type="NCBI Taxonomy" id="53407"/>
    <lineage>
        <taxon>Bacteria</taxon>
        <taxon>Pseudomonadati</taxon>
        <taxon>Pseudomonadota</taxon>
        <taxon>Gammaproteobacteria</taxon>
        <taxon>Pseudomonadales</taxon>
        <taxon>Pseudomonadaceae</taxon>
        <taxon>Pseudomonas</taxon>
    </lineage>
</organism>